<gene>
    <name evidence="2" type="ORF">NDU88_004345</name>
</gene>
<dbReference type="AlphaFoldDB" id="A0AAV7M633"/>
<comment type="caution">
    <text evidence="2">The sequence shown here is derived from an EMBL/GenBank/DDBJ whole genome shotgun (WGS) entry which is preliminary data.</text>
</comment>
<feature type="region of interest" description="Disordered" evidence="1">
    <location>
        <begin position="11"/>
        <end position="81"/>
    </location>
</feature>
<protein>
    <submittedName>
        <fullName evidence="2">Uncharacterized protein</fullName>
    </submittedName>
</protein>
<reference evidence="2" key="1">
    <citation type="journal article" date="2022" name="bioRxiv">
        <title>Sequencing and chromosome-scale assembly of the giantPleurodeles waltlgenome.</title>
        <authorList>
            <person name="Brown T."/>
            <person name="Elewa A."/>
            <person name="Iarovenko S."/>
            <person name="Subramanian E."/>
            <person name="Araus A.J."/>
            <person name="Petzold A."/>
            <person name="Susuki M."/>
            <person name="Suzuki K.-i.T."/>
            <person name="Hayashi T."/>
            <person name="Toyoda A."/>
            <person name="Oliveira C."/>
            <person name="Osipova E."/>
            <person name="Leigh N.D."/>
            <person name="Simon A."/>
            <person name="Yun M.H."/>
        </authorList>
    </citation>
    <scope>NUCLEOTIDE SEQUENCE</scope>
    <source>
        <strain evidence="2">20211129_DDA</strain>
        <tissue evidence="2">Liver</tissue>
    </source>
</reference>
<accession>A0AAV7M633</accession>
<proteinExistence type="predicted"/>
<evidence type="ECO:0000313" key="3">
    <source>
        <dbReference type="Proteomes" id="UP001066276"/>
    </source>
</evidence>
<keyword evidence="3" id="KW-1185">Reference proteome</keyword>
<dbReference type="EMBL" id="JANPWB010000014">
    <property type="protein sequence ID" value="KAJ1099241.1"/>
    <property type="molecule type" value="Genomic_DNA"/>
</dbReference>
<dbReference type="Proteomes" id="UP001066276">
    <property type="component" value="Chromosome 10"/>
</dbReference>
<organism evidence="2 3">
    <name type="scientific">Pleurodeles waltl</name>
    <name type="common">Iberian ribbed newt</name>
    <dbReference type="NCBI Taxonomy" id="8319"/>
    <lineage>
        <taxon>Eukaryota</taxon>
        <taxon>Metazoa</taxon>
        <taxon>Chordata</taxon>
        <taxon>Craniata</taxon>
        <taxon>Vertebrata</taxon>
        <taxon>Euteleostomi</taxon>
        <taxon>Amphibia</taxon>
        <taxon>Batrachia</taxon>
        <taxon>Caudata</taxon>
        <taxon>Salamandroidea</taxon>
        <taxon>Salamandridae</taxon>
        <taxon>Pleurodelinae</taxon>
        <taxon>Pleurodeles</taxon>
    </lineage>
</organism>
<name>A0AAV7M633_PLEWA</name>
<sequence length="92" mass="10063">MDNTLVSVWESATFSPAPPQQIEPSTVEDAASGQATPSRQILPAAEEAETLDGSLRNPSDNQGVPSGRSRGGRYHLWSNLGPYRRYPDFIFD</sequence>
<evidence type="ECO:0000313" key="2">
    <source>
        <dbReference type="EMBL" id="KAJ1099241.1"/>
    </source>
</evidence>
<evidence type="ECO:0000256" key="1">
    <source>
        <dbReference type="SAM" id="MobiDB-lite"/>
    </source>
</evidence>